<evidence type="ECO:0000313" key="1">
    <source>
        <dbReference type="EMBL" id="KAJ1889249.1"/>
    </source>
</evidence>
<dbReference type="Proteomes" id="UP001150581">
    <property type="component" value="Unassembled WGS sequence"/>
</dbReference>
<reference evidence="1" key="1">
    <citation type="submission" date="2022-07" db="EMBL/GenBank/DDBJ databases">
        <title>Phylogenomic reconstructions and comparative analyses of Kickxellomycotina fungi.</title>
        <authorList>
            <person name="Reynolds N.K."/>
            <person name="Stajich J.E."/>
            <person name="Barry K."/>
            <person name="Grigoriev I.V."/>
            <person name="Crous P."/>
            <person name="Smith M.E."/>
        </authorList>
    </citation>
    <scope>NUCLEOTIDE SEQUENCE</scope>
    <source>
        <strain evidence="1">Benny 63K</strain>
    </source>
</reference>
<comment type="caution">
    <text evidence="1">The sequence shown here is derived from an EMBL/GenBank/DDBJ whole genome shotgun (WGS) entry which is preliminary data.</text>
</comment>
<name>A0ACC1I8E0_9FUNG</name>
<accession>A0ACC1I8E0</accession>
<evidence type="ECO:0000313" key="2">
    <source>
        <dbReference type="Proteomes" id="UP001150581"/>
    </source>
</evidence>
<keyword evidence="2" id="KW-1185">Reference proteome</keyword>
<gene>
    <name evidence="1" type="ORF">LPJ66_008136</name>
</gene>
<sequence>MQPPPQQQQPPIMSQRPTNMGGPGEPYPQQMNHSAYVPPDMSVGGMTQSQYNPNRPAAAYNPPRPPSQYTARPPQSQYPHPQKRNKSGTHYGHLVSEKPDGNTPCSGDACNACCKYNVLACLFCCNGWMRLCGNGMSIKDILSHK</sequence>
<protein>
    <submittedName>
        <fullName evidence="1">Uncharacterized protein</fullName>
    </submittedName>
</protein>
<proteinExistence type="predicted"/>
<organism evidence="1 2">
    <name type="scientific">Kickxella alabastrina</name>
    <dbReference type="NCBI Taxonomy" id="61397"/>
    <lineage>
        <taxon>Eukaryota</taxon>
        <taxon>Fungi</taxon>
        <taxon>Fungi incertae sedis</taxon>
        <taxon>Zoopagomycota</taxon>
        <taxon>Kickxellomycotina</taxon>
        <taxon>Kickxellomycetes</taxon>
        <taxon>Kickxellales</taxon>
        <taxon>Kickxellaceae</taxon>
        <taxon>Kickxella</taxon>
    </lineage>
</organism>
<dbReference type="EMBL" id="JANBPG010001581">
    <property type="protein sequence ID" value="KAJ1889249.1"/>
    <property type="molecule type" value="Genomic_DNA"/>
</dbReference>